<name>A0AA35QF27_9HYPO</name>
<sequence length="218" mass="23911">MASRLGPDLPSLHPGQRAARAWGLQWGSLIDFRGSKVNNRDSAAVGHQTIDLEITTEPPQSVWGYMVILGVAVGYQPDDRSLHTGWMGSDKGTWEWRSPVVYRNRYTNEQASVLLVRRSPAAIGCRRFSSVQGPTKRSHMSANFVTLEGAATVEYLGFPPVILHVQEASGPLIASSSFRIRGRLGLALRARWIIECAIVGTNAVYGLNNGKLPFALKQ</sequence>
<reference evidence="1" key="1">
    <citation type="submission" date="2023-01" db="EMBL/GenBank/DDBJ databases">
        <authorList>
            <person name="Piombo E."/>
        </authorList>
    </citation>
    <scope>NUCLEOTIDE SEQUENCE</scope>
</reference>
<proteinExistence type="predicted"/>
<evidence type="ECO:0000313" key="2">
    <source>
        <dbReference type="Proteomes" id="UP001160390"/>
    </source>
</evidence>
<accession>A0AA35QF27</accession>
<dbReference type="Proteomes" id="UP001160390">
    <property type="component" value="Unassembled WGS sequence"/>
</dbReference>
<organism evidence="1 2">
    <name type="scientific">Clonostachys chloroleuca</name>
    <dbReference type="NCBI Taxonomy" id="1926264"/>
    <lineage>
        <taxon>Eukaryota</taxon>
        <taxon>Fungi</taxon>
        <taxon>Dikarya</taxon>
        <taxon>Ascomycota</taxon>
        <taxon>Pezizomycotina</taxon>
        <taxon>Sordariomycetes</taxon>
        <taxon>Hypocreomycetidae</taxon>
        <taxon>Hypocreales</taxon>
        <taxon>Bionectriaceae</taxon>
        <taxon>Clonostachys</taxon>
    </lineage>
</organism>
<protein>
    <submittedName>
        <fullName evidence="1">Uncharacterized protein</fullName>
    </submittedName>
</protein>
<dbReference type="EMBL" id="CABFNP030001353">
    <property type="protein sequence ID" value="CAI6100745.1"/>
    <property type="molecule type" value="Genomic_DNA"/>
</dbReference>
<evidence type="ECO:0000313" key="1">
    <source>
        <dbReference type="EMBL" id="CAI6100745.1"/>
    </source>
</evidence>
<dbReference type="AlphaFoldDB" id="A0AA35QF27"/>
<keyword evidence="2" id="KW-1185">Reference proteome</keyword>
<comment type="caution">
    <text evidence="1">The sequence shown here is derived from an EMBL/GenBank/DDBJ whole genome shotgun (WGS) entry which is preliminary data.</text>
</comment>
<gene>
    <name evidence="1" type="ORF">CCHLO57077_00006757</name>
</gene>